<dbReference type="AlphaFoldDB" id="A0A3D4SZ86"/>
<sequence>MLAPAAPAGSWQVIGFTLAAVELAALPWLLHAAGQHPGAGSTRSGVITAAVVGVVVGGILLSFVPMFRTLTDDVAGTGTGSPGDPVAAGETAAGEHRFQELWEDTLHAVENASPGSTQRLDDVRIQGNQVWVTYLDERGATFDMYNMGGRGWNDPSPGIIASNRQNIFDAAVVTADLDATADAVLESSRPVADKLSVIDLEVGKADGDIVVDTPGREHVVADSGEAVITVGLDPLADQNIPSFSFEAMGDGSQPAVIAGRDDIGANHRLGASALQAAGQDPDTTVVTGFTVDGNPPYPDYSAQVDLSGGRWAYLNWTPGTFVRQRVESAGGDDVPTGLLYRDLDIAGLDRAVLDARTRGGYAPGDYGRDYVSLTYRDLWGDGAEVTVKISDDPTATGIYDAAGAWLRPVG</sequence>
<evidence type="ECO:0000313" key="3">
    <source>
        <dbReference type="Proteomes" id="UP000261739"/>
    </source>
</evidence>
<evidence type="ECO:0000256" key="1">
    <source>
        <dbReference type="SAM" id="Phobius"/>
    </source>
</evidence>
<dbReference type="EMBL" id="DQID01000189">
    <property type="protein sequence ID" value="HCT14584.1"/>
    <property type="molecule type" value="Genomic_DNA"/>
</dbReference>
<name>A0A3D4SZ86_9CORY</name>
<proteinExistence type="predicted"/>
<gene>
    <name evidence="2" type="ORF">DIW82_07285</name>
</gene>
<keyword evidence="1" id="KW-1133">Transmembrane helix</keyword>
<organism evidence="2 3">
    <name type="scientific">Corynebacterium nuruki</name>
    <dbReference type="NCBI Taxonomy" id="1032851"/>
    <lineage>
        <taxon>Bacteria</taxon>
        <taxon>Bacillati</taxon>
        <taxon>Actinomycetota</taxon>
        <taxon>Actinomycetes</taxon>
        <taxon>Mycobacteriales</taxon>
        <taxon>Corynebacteriaceae</taxon>
        <taxon>Corynebacterium</taxon>
    </lineage>
</organism>
<evidence type="ECO:0000313" key="2">
    <source>
        <dbReference type="EMBL" id="HCT14584.1"/>
    </source>
</evidence>
<accession>A0A3D4SZ86</accession>
<feature type="transmembrane region" description="Helical" evidence="1">
    <location>
        <begin position="12"/>
        <end position="33"/>
    </location>
</feature>
<reference evidence="2 3" key="1">
    <citation type="journal article" date="2018" name="Nat. Biotechnol.">
        <title>A standardized bacterial taxonomy based on genome phylogeny substantially revises the tree of life.</title>
        <authorList>
            <person name="Parks D.H."/>
            <person name="Chuvochina M."/>
            <person name="Waite D.W."/>
            <person name="Rinke C."/>
            <person name="Skarshewski A."/>
            <person name="Chaumeil P.A."/>
            <person name="Hugenholtz P."/>
        </authorList>
    </citation>
    <scope>NUCLEOTIDE SEQUENCE [LARGE SCALE GENOMIC DNA]</scope>
    <source>
        <strain evidence="2">UBA11247</strain>
    </source>
</reference>
<keyword evidence="1" id="KW-0472">Membrane</keyword>
<feature type="transmembrane region" description="Helical" evidence="1">
    <location>
        <begin position="45"/>
        <end position="67"/>
    </location>
</feature>
<comment type="caution">
    <text evidence="2">The sequence shown here is derived from an EMBL/GenBank/DDBJ whole genome shotgun (WGS) entry which is preliminary data.</text>
</comment>
<protein>
    <submittedName>
        <fullName evidence="2">Uncharacterized protein</fullName>
    </submittedName>
</protein>
<keyword evidence="1" id="KW-0812">Transmembrane</keyword>
<dbReference type="Proteomes" id="UP000261739">
    <property type="component" value="Unassembled WGS sequence"/>
</dbReference>